<dbReference type="InterPro" id="IPR020556">
    <property type="entry name" value="Amidase_CS"/>
</dbReference>
<gene>
    <name evidence="3" type="ORF">soil367_14765</name>
</gene>
<reference evidence="3 4" key="1">
    <citation type="submission" date="2018-07" db="EMBL/GenBank/DDBJ databases">
        <title>Marsedoiliclastica nanhaica gen. nov. sp. nov., a novel marine hydrocarbonoclastic bacterium isolated from an in-situ enriched hydrocarbon-degrading consortium in deep-sea sediment.</title>
        <authorList>
            <person name="Dong C."/>
            <person name="Ma T."/>
            <person name="Liu R."/>
            <person name="Shao Z."/>
        </authorList>
    </citation>
    <scope>NUCLEOTIDE SEQUENCE [LARGE SCALE GENOMIC DNA]</scope>
    <source>
        <strain evidence="4">soil36-7</strain>
    </source>
</reference>
<dbReference type="Proteomes" id="UP000298049">
    <property type="component" value="Chromosome"/>
</dbReference>
<dbReference type="InterPro" id="IPR023631">
    <property type="entry name" value="Amidase_dom"/>
</dbReference>
<protein>
    <submittedName>
        <fullName evidence="3">Amidase</fullName>
    </submittedName>
</protein>
<dbReference type="GO" id="GO:0009062">
    <property type="term" value="P:fatty acid catabolic process"/>
    <property type="evidence" value="ECO:0007669"/>
    <property type="project" value="TreeGrafter"/>
</dbReference>
<dbReference type="EMBL" id="CP031093">
    <property type="protein sequence ID" value="QCF27093.1"/>
    <property type="molecule type" value="Genomic_DNA"/>
</dbReference>
<dbReference type="PROSITE" id="PS00571">
    <property type="entry name" value="AMIDASES"/>
    <property type="match status" value="1"/>
</dbReference>
<sequence>MTATSKPAEFSVPEAKPSTHLSAVEIARRIAAGETTAVAVVEEHIARIQAVNKILNAVVVECFDAARADARDVDERRARGETLPPLAGVPVTIKECLDVAGTASTFGLPSRANHRAEADEIHIARLRAAGAILLGKTNVSQCLIYTEADNPLYGRTLNPWNLDRTPGGSSGGESAIIAAGGSALGLGTDIGGSVRIPAHFCGLASLKPTSGRLDDPGKYSVPVGQRAIPSQVGILARHVEDVALGLTIANGDPDPCDPARSVIPDWSGVDVSKLRIAFYTDDGTFKVAPAVRRAVNEAAEILRAAGAEVTEWMPPRVPDAMTLFNRILTADGLAGVRNILADNPRAPQIQQLLRVTKIPERLGNGLRQVLRGLGQTTMATNLEAVTAATAAQYWRNVETQLDYQEAFADAMARADGGPFDLILAPPCSLPAYLHGATRDLLTGGGYLTLYNLLGYPAGVVPMTRVRAEEETERKPGLDYIKKLAQRIERGSAGLPVGVQVVAKPWEEHRALAVMRTLEKAARLRPDFPWTPVTPPAP</sequence>
<dbReference type="InterPro" id="IPR052096">
    <property type="entry name" value="Endocannabinoid_amidase"/>
</dbReference>
<feature type="domain" description="Amidase" evidence="2">
    <location>
        <begin position="40"/>
        <end position="510"/>
    </location>
</feature>
<dbReference type="PIRSF" id="PIRSF001221">
    <property type="entry name" value="Amidase_fungi"/>
    <property type="match status" value="1"/>
</dbReference>
<dbReference type="AlphaFoldDB" id="A0A4P7XJY8"/>
<evidence type="ECO:0000256" key="1">
    <source>
        <dbReference type="ARBA" id="ARBA00022801"/>
    </source>
</evidence>
<dbReference type="PANTHER" id="PTHR45847">
    <property type="entry name" value="FATTY ACID AMIDE HYDROLASE"/>
    <property type="match status" value="1"/>
</dbReference>
<evidence type="ECO:0000313" key="4">
    <source>
        <dbReference type="Proteomes" id="UP000298049"/>
    </source>
</evidence>
<organism evidence="3 4">
    <name type="scientific">Hydrocarboniclastica marina</name>
    <dbReference type="NCBI Taxonomy" id="2259620"/>
    <lineage>
        <taxon>Bacteria</taxon>
        <taxon>Pseudomonadati</taxon>
        <taxon>Pseudomonadota</taxon>
        <taxon>Gammaproteobacteria</taxon>
        <taxon>Alteromonadales</taxon>
        <taxon>Alteromonadaceae</taxon>
        <taxon>Hydrocarboniclastica</taxon>
    </lineage>
</organism>
<dbReference type="OrthoDB" id="9811471at2"/>
<dbReference type="SUPFAM" id="SSF75304">
    <property type="entry name" value="Amidase signature (AS) enzymes"/>
    <property type="match status" value="1"/>
</dbReference>
<dbReference type="PANTHER" id="PTHR45847:SF6">
    <property type="entry name" value="FATTY ACID AMIDE HYDROLASE"/>
    <property type="match status" value="1"/>
</dbReference>
<accession>A0A4P7XJY8</accession>
<evidence type="ECO:0000259" key="2">
    <source>
        <dbReference type="Pfam" id="PF01425"/>
    </source>
</evidence>
<dbReference type="InterPro" id="IPR036928">
    <property type="entry name" value="AS_sf"/>
</dbReference>
<dbReference type="GO" id="GO:0004040">
    <property type="term" value="F:amidase activity"/>
    <property type="evidence" value="ECO:0007669"/>
    <property type="project" value="TreeGrafter"/>
</dbReference>
<evidence type="ECO:0000313" key="3">
    <source>
        <dbReference type="EMBL" id="QCF27093.1"/>
    </source>
</evidence>
<dbReference type="KEGG" id="hmi:soil367_14765"/>
<dbReference type="Pfam" id="PF01425">
    <property type="entry name" value="Amidase"/>
    <property type="match status" value="1"/>
</dbReference>
<name>A0A4P7XJY8_9ALTE</name>
<dbReference type="Gene3D" id="3.90.1300.10">
    <property type="entry name" value="Amidase signature (AS) domain"/>
    <property type="match status" value="1"/>
</dbReference>
<keyword evidence="1" id="KW-0378">Hydrolase</keyword>
<dbReference type="RefSeq" id="WP_136549798.1">
    <property type="nucleotide sequence ID" value="NZ_CP031093.1"/>
</dbReference>
<keyword evidence="4" id="KW-1185">Reference proteome</keyword>
<dbReference type="GO" id="GO:0017064">
    <property type="term" value="F:fatty acid amide hydrolase activity"/>
    <property type="evidence" value="ECO:0007669"/>
    <property type="project" value="TreeGrafter"/>
</dbReference>
<proteinExistence type="predicted"/>